<keyword evidence="4" id="KW-1185">Reference proteome</keyword>
<comment type="caution">
    <text evidence="3">The sequence shown here is derived from an EMBL/GenBank/DDBJ whole genome shotgun (WGS) entry which is preliminary data.</text>
</comment>
<dbReference type="Proteomes" id="UP000431826">
    <property type="component" value="Unassembled WGS sequence"/>
</dbReference>
<dbReference type="AlphaFoldDB" id="A0A640UWD4"/>
<dbReference type="RefSeq" id="WP_159744610.1">
    <property type="nucleotide sequence ID" value="NZ_BLIR01000001.1"/>
</dbReference>
<protein>
    <recommendedName>
        <fullName evidence="5">Secreted protein</fullName>
    </recommendedName>
</protein>
<feature type="chain" id="PRO_5024824912" description="Secreted protein" evidence="2">
    <location>
        <begin position="26"/>
        <end position="124"/>
    </location>
</feature>
<organism evidence="3 4">
    <name type="scientific">Streptomyces tubercidicus</name>
    <dbReference type="NCBI Taxonomy" id="47759"/>
    <lineage>
        <taxon>Bacteria</taxon>
        <taxon>Bacillati</taxon>
        <taxon>Actinomycetota</taxon>
        <taxon>Actinomycetes</taxon>
        <taxon>Kitasatosporales</taxon>
        <taxon>Streptomycetaceae</taxon>
        <taxon>Streptomyces</taxon>
    </lineage>
</organism>
<proteinExistence type="predicted"/>
<dbReference type="EMBL" id="BLIR01000001">
    <property type="protein sequence ID" value="GFE38745.1"/>
    <property type="molecule type" value="Genomic_DNA"/>
</dbReference>
<feature type="region of interest" description="Disordered" evidence="1">
    <location>
        <begin position="29"/>
        <end position="84"/>
    </location>
</feature>
<name>A0A640UWD4_9ACTN</name>
<evidence type="ECO:0000313" key="4">
    <source>
        <dbReference type="Proteomes" id="UP000431826"/>
    </source>
</evidence>
<keyword evidence="2" id="KW-0732">Signal</keyword>
<evidence type="ECO:0000313" key="3">
    <source>
        <dbReference type="EMBL" id="GFE38745.1"/>
    </source>
</evidence>
<dbReference type="GeneID" id="96284520"/>
<sequence length="124" mass="14034">MRTRLAAGVVGAAALLTLFGGTVAAADSTDHVTQAKDTPGQARDSSPWMHDSPLRMNDRPGRTHDRREDRYDRRERRYERPGRFRDNPLRLTTCALGTALGSITGNREDCLPERYGRTFRTFRN</sequence>
<reference evidence="3 4" key="1">
    <citation type="submission" date="2019-12" db="EMBL/GenBank/DDBJ databases">
        <title>Whole genome shotgun sequence of Streptomyces tubercidicus NBRC 13090.</title>
        <authorList>
            <person name="Ichikawa N."/>
            <person name="Kimura A."/>
            <person name="Kitahashi Y."/>
            <person name="Komaki H."/>
            <person name="Tamura T."/>
        </authorList>
    </citation>
    <scope>NUCLEOTIDE SEQUENCE [LARGE SCALE GENOMIC DNA]</scope>
    <source>
        <strain evidence="3 4">NBRC 13090</strain>
    </source>
</reference>
<feature type="compositionally biased region" description="Basic and acidic residues" evidence="1">
    <location>
        <begin position="52"/>
        <end position="84"/>
    </location>
</feature>
<gene>
    <name evidence="3" type="ORF">Stube_34180</name>
</gene>
<evidence type="ECO:0000256" key="1">
    <source>
        <dbReference type="SAM" id="MobiDB-lite"/>
    </source>
</evidence>
<evidence type="ECO:0000256" key="2">
    <source>
        <dbReference type="SAM" id="SignalP"/>
    </source>
</evidence>
<accession>A0A640UWD4</accession>
<evidence type="ECO:0008006" key="5">
    <source>
        <dbReference type="Google" id="ProtNLM"/>
    </source>
</evidence>
<feature type="signal peptide" evidence="2">
    <location>
        <begin position="1"/>
        <end position="25"/>
    </location>
</feature>
<dbReference type="OrthoDB" id="4335078at2"/>